<gene>
    <name evidence="1" type="ORF">GCM10022380_31430</name>
</gene>
<organism evidence="1 2">
    <name type="scientific">Amycolatopsis tucumanensis</name>
    <dbReference type="NCBI Taxonomy" id="401106"/>
    <lineage>
        <taxon>Bacteria</taxon>
        <taxon>Bacillati</taxon>
        <taxon>Actinomycetota</taxon>
        <taxon>Actinomycetes</taxon>
        <taxon>Pseudonocardiales</taxon>
        <taxon>Pseudonocardiaceae</taxon>
        <taxon>Amycolatopsis</taxon>
    </lineage>
</organism>
<proteinExistence type="predicted"/>
<reference evidence="2" key="1">
    <citation type="journal article" date="2019" name="Int. J. Syst. Evol. Microbiol.">
        <title>The Global Catalogue of Microorganisms (GCM) 10K type strain sequencing project: providing services to taxonomists for standard genome sequencing and annotation.</title>
        <authorList>
            <consortium name="The Broad Institute Genomics Platform"/>
            <consortium name="The Broad Institute Genome Sequencing Center for Infectious Disease"/>
            <person name="Wu L."/>
            <person name="Ma J."/>
        </authorList>
    </citation>
    <scope>NUCLEOTIDE SEQUENCE [LARGE SCALE GENOMIC DNA]</scope>
    <source>
        <strain evidence="2">JCM 17017</strain>
    </source>
</reference>
<dbReference type="Proteomes" id="UP001501624">
    <property type="component" value="Unassembled WGS sequence"/>
</dbReference>
<dbReference type="EMBL" id="BAABCM010000003">
    <property type="protein sequence ID" value="GAA3811344.1"/>
    <property type="molecule type" value="Genomic_DNA"/>
</dbReference>
<name>A0ABP7I7C2_9PSEU</name>
<protein>
    <submittedName>
        <fullName evidence="1">Uncharacterized protein</fullName>
    </submittedName>
</protein>
<accession>A0ABP7I7C2</accession>
<evidence type="ECO:0000313" key="2">
    <source>
        <dbReference type="Proteomes" id="UP001501624"/>
    </source>
</evidence>
<comment type="caution">
    <text evidence="1">The sequence shown here is derived from an EMBL/GenBank/DDBJ whole genome shotgun (WGS) entry which is preliminary data.</text>
</comment>
<keyword evidence="2" id="KW-1185">Reference proteome</keyword>
<evidence type="ECO:0000313" key="1">
    <source>
        <dbReference type="EMBL" id="GAA3811344.1"/>
    </source>
</evidence>
<sequence>MLRRPSSMEYILGYGGVRDGKPARGGFKTLKHVNQLPVGPAHAVDPITDFAVCDAEVTYIPPDRPAFGGQLNQCRDCLAWLSAAGRNTST</sequence>